<dbReference type="Gene3D" id="1.10.443.10">
    <property type="entry name" value="Intergrase catalytic core"/>
    <property type="match status" value="1"/>
</dbReference>
<reference evidence="4" key="1">
    <citation type="submission" date="2019-08" db="EMBL/GenBank/DDBJ databases">
        <authorList>
            <person name="Zheng X."/>
        </authorList>
    </citation>
    <scope>NUCLEOTIDE SEQUENCE [LARGE SCALE GENOMIC DNA]</scope>
    <source>
        <strain evidence="4">FJAT-25496</strain>
    </source>
</reference>
<dbReference type="EMBL" id="CP042593">
    <property type="protein sequence ID" value="QED47753.1"/>
    <property type="molecule type" value="Genomic_DNA"/>
</dbReference>
<gene>
    <name evidence="3" type="ORF">FSZ17_11070</name>
</gene>
<dbReference type="GO" id="GO:0015074">
    <property type="term" value="P:DNA integration"/>
    <property type="evidence" value="ECO:0007669"/>
    <property type="project" value="InterPro"/>
</dbReference>
<dbReference type="STRING" id="1742359.GCA_001439625_00658"/>
<dbReference type="OrthoDB" id="283809at2"/>
<dbReference type="AlphaFoldDB" id="A0A5B8Z6G5"/>
<dbReference type="InterPro" id="IPR011010">
    <property type="entry name" value="DNA_brk_join_enz"/>
</dbReference>
<name>A0A5B8Z6G5_CYTDA</name>
<dbReference type="Pfam" id="PF00589">
    <property type="entry name" value="Phage_integrase"/>
    <property type="match status" value="1"/>
</dbReference>
<dbReference type="GO" id="GO:0006310">
    <property type="term" value="P:DNA recombination"/>
    <property type="evidence" value="ECO:0007669"/>
    <property type="project" value="UniProtKB-KW"/>
</dbReference>
<sequence length="144" mass="17047">MILHHDQDINLLDFSKYEYEKILPENSRKRVFFLRDNERDYSIISLFLSSGIRVNELANLRLRDIDFSTNEIKVIRKDNKEDIVAVFPESMNDLIEYLSIREQRYLGSDDPSEYVYIAKYGGYNSPLSVRTVQNIVEKYTILLI</sequence>
<keyword evidence="1" id="KW-0233">DNA recombination</keyword>
<evidence type="ECO:0000256" key="1">
    <source>
        <dbReference type="ARBA" id="ARBA00023172"/>
    </source>
</evidence>
<keyword evidence="4" id="KW-1185">Reference proteome</keyword>
<dbReference type="SUPFAM" id="SSF56349">
    <property type="entry name" value="DNA breaking-rejoining enzymes"/>
    <property type="match status" value="1"/>
</dbReference>
<protein>
    <submittedName>
        <fullName evidence="3">Tyrosine-type recombinase/integrase</fullName>
    </submittedName>
</protein>
<dbReference type="GO" id="GO:0003677">
    <property type="term" value="F:DNA binding"/>
    <property type="evidence" value="ECO:0007669"/>
    <property type="project" value="InterPro"/>
</dbReference>
<accession>A0A5B8Z6G5</accession>
<dbReference type="PROSITE" id="PS51898">
    <property type="entry name" value="TYR_RECOMBINASE"/>
    <property type="match status" value="1"/>
</dbReference>
<dbReference type="InterPro" id="IPR013762">
    <property type="entry name" value="Integrase-like_cat_sf"/>
</dbReference>
<evidence type="ECO:0000313" key="3">
    <source>
        <dbReference type="EMBL" id="QED47753.1"/>
    </source>
</evidence>
<feature type="domain" description="Tyr recombinase" evidence="2">
    <location>
        <begin position="18"/>
        <end position="144"/>
    </location>
</feature>
<dbReference type="KEGG" id="bda:FSZ17_11070"/>
<evidence type="ECO:0000259" key="2">
    <source>
        <dbReference type="PROSITE" id="PS51898"/>
    </source>
</evidence>
<organism evidence="3 4">
    <name type="scientific">Cytobacillus dafuensis</name>
    <name type="common">Bacillus dafuensis</name>
    <dbReference type="NCBI Taxonomy" id="1742359"/>
    <lineage>
        <taxon>Bacteria</taxon>
        <taxon>Bacillati</taxon>
        <taxon>Bacillota</taxon>
        <taxon>Bacilli</taxon>
        <taxon>Bacillales</taxon>
        <taxon>Bacillaceae</taxon>
        <taxon>Cytobacillus</taxon>
    </lineage>
</organism>
<dbReference type="InterPro" id="IPR002104">
    <property type="entry name" value="Integrase_catalytic"/>
</dbReference>
<dbReference type="Proteomes" id="UP000321555">
    <property type="component" value="Chromosome"/>
</dbReference>
<proteinExistence type="predicted"/>
<evidence type="ECO:0000313" key="4">
    <source>
        <dbReference type="Proteomes" id="UP000321555"/>
    </source>
</evidence>